<name>A0A5C5WI76_9BACT</name>
<dbReference type="EMBL" id="SJPI01000002">
    <property type="protein sequence ID" value="TWT50514.1"/>
    <property type="molecule type" value="Genomic_DNA"/>
</dbReference>
<gene>
    <name evidence="3" type="primary">xcpT_5</name>
    <name evidence="3" type="ORF">Pla22_32570</name>
</gene>
<dbReference type="InterPro" id="IPR012902">
    <property type="entry name" value="N_methyl_site"/>
</dbReference>
<proteinExistence type="predicted"/>
<dbReference type="PANTHER" id="PTHR30093:SF2">
    <property type="entry name" value="TYPE II SECRETION SYSTEM PROTEIN H"/>
    <property type="match status" value="1"/>
</dbReference>
<dbReference type="AlphaFoldDB" id="A0A5C5WI76"/>
<feature type="transmembrane region" description="Helical" evidence="2">
    <location>
        <begin position="21"/>
        <end position="43"/>
    </location>
</feature>
<keyword evidence="2" id="KW-0472">Membrane</keyword>
<evidence type="ECO:0000256" key="2">
    <source>
        <dbReference type="SAM" id="Phobius"/>
    </source>
</evidence>
<dbReference type="InterPro" id="IPR000983">
    <property type="entry name" value="Bac_GSPG_pilin"/>
</dbReference>
<dbReference type="GO" id="GO:0015628">
    <property type="term" value="P:protein secretion by the type II secretion system"/>
    <property type="evidence" value="ECO:0007669"/>
    <property type="project" value="InterPro"/>
</dbReference>
<keyword evidence="4" id="KW-1185">Reference proteome</keyword>
<sequence length="438" mass="47337">MIATPPRHRRRRHRGFTLVEILVVIVIIGILMGIAIPSIGSALRTARESAIRLEIDVMSQALESYKLDHGSYPPDFSDWDAVERHFRKAFPDIDDNELRILSQFTHLNTSFQRTGDVSGAPDDPRGSSVFVHHPHAIDRAESLVFFLGGLSSDVKHPITGQGGPLAIRATATLPGDRTDHLYFQYNNDRETGFFEFDTAALSLNTYTGTGDPKEVGPLGTGSAYNYSTDEDFDETGGSGPFTANLLGIPYHADPFPVFTSGSVTRPIVYFSSRGYDNAWGNASSPWGAHSQNVYLPSGDDFTESGVARPYVTENMDTSPPSTIAGFTTTGPVFQFAEASKFQLISPGLDDHYGGIVNASTGASAGGIAVVPSGRYYNPFMAFASAGPKGASTTATDKYQDNTCLANHYSGSEVYDPGTNPHEDNITNFVIRTLQGDLP</sequence>
<evidence type="ECO:0000313" key="4">
    <source>
        <dbReference type="Proteomes" id="UP000316598"/>
    </source>
</evidence>
<keyword evidence="1" id="KW-0488">Methylation</keyword>
<dbReference type="GO" id="GO:0015627">
    <property type="term" value="C:type II protein secretion system complex"/>
    <property type="evidence" value="ECO:0007669"/>
    <property type="project" value="InterPro"/>
</dbReference>
<dbReference type="PRINTS" id="PR00813">
    <property type="entry name" value="BCTERIALGSPG"/>
</dbReference>
<keyword evidence="2" id="KW-1133">Transmembrane helix</keyword>
<evidence type="ECO:0000256" key="1">
    <source>
        <dbReference type="ARBA" id="ARBA00022481"/>
    </source>
</evidence>
<organism evidence="3 4">
    <name type="scientific">Rubripirellula amarantea</name>
    <dbReference type="NCBI Taxonomy" id="2527999"/>
    <lineage>
        <taxon>Bacteria</taxon>
        <taxon>Pseudomonadati</taxon>
        <taxon>Planctomycetota</taxon>
        <taxon>Planctomycetia</taxon>
        <taxon>Pirellulales</taxon>
        <taxon>Pirellulaceae</taxon>
        <taxon>Rubripirellula</taxon>
    </lineage>
</organism>
<dbReference type="Pfam" id="PF07963">
    <property type="entry name" value="N_methyl"/>
    <property type="match status" value="1"/>
</dbReference>
<dbReference type="PANTHER" id="PTHR30093">
    <property type="entry name" value="GENERAL SECRETION PATHWAY PROTEIN G"/>
    <property type="match status" value="1"/>
</dbReference>
<dbReference type="OrthoDB" id="283383at2"/>
<dbReference type="NCBIfam" id="TIGR02532">
    <property type="entry name" value="IV_pilin_GFxxxE"/>
    <property type="match status" value="1"/>
</dbReference>
<evidence type="ECO:0000313" key="3">
    <source>
        <dbReference type="EMBL" id="TWT50514.1"/>
    </source>
</evidence>
<reference evidence="3 4" key="1">
    <citation type="submission" date="2019-02" db="EMBL/GenBank/DDBJ databases">
        <title>Deep-cultivation of Planctomycetes and their phenomic and genomic characterization uncovers novel biology.</title>
        <authorList>
            <person name="Wiegand S."/>
            <person name="Jogler M."/>
            <person name="Boedeker C."/>
            <person name="Pinto D."/>
            <person name="Vollmers J."/>
            <person name="Rivas-Marin E."/>
            <person name="Kohn T."/>
            <person name="Peeters S.H."/>
            <person name="Heuer A."/>
            <person name="Rast P."/>
            <person name="Oberbeckmann S."/>
            <person name="Bunk B."/>
            <person name="Jeske O."/>
            <person name="Meyerdierks A."/>
            <person name="Storesund J.E."/>
            <person name="Kallscheuer N."/>
            <person name="Luecker S."/>
            <person name="Lage O.M."/>
            <person name="Pohl T."/>
            <person name="Merkel B.J."/>
            <person name="Hornburger P."/>
            <person name="Mueller R.-W."/>
            <person name="Bruemmer F."/>
            <person name="Labrenz M."/>
            <person name="Spormann A.M."/>
            <person name="Op Den Camp H."/>
            <person name="Overmann J."/>
            <person name="Amann R."/>
            <person name="Jetten M.S.M."/>
            <person name="Mascher T."/>
            <person name="Medema M.H."/>
            <person name="Devos D.P."/>
            <person name="Kaster A.-K."/>
            <person name="Ovreas L."/>
            <person name="Rohde M."/>
            <person name="Galperin M.Y."/>
            <person name="Jogler C."/>
        </authorList>
    </citation>
    <scope>NUCLEOTIDE SEQUENCE [LARGE SCALE GENOMIC DNA]</scope>
    <source>
        <strain evidence="3 4">Pla22</strain>
    </source>
</reference>
<comment type="caution">
    <text evidence="3">The sequence shown here is derived from an EMBL/GenBank/DDBJ whole genome shotgun (WGS) entry which is preliminary data.</text>
</comment>
<dbReference type="InterPro" id="IPR045584">
    <property type="entry name" value="Pilin-like"/>
</dbReference>
<dbReference type="Gene3D" id="3.30.700.10">
    <property type="entry name" value="Glycoprotein, Type 4 Pilin"/>
    <property type="match status" value="1"/>
</dbReference>
<dbReference type="PROSITE" id="PS00409">
    <property type="entry name" value="PROKAR_NTER_METHYL"/>
    <property type="match status" value="1"/>
</dbReference>
<protein>
    <submittedName>
        <fullName evidence="3">Type II secretion system protein G</fullName>
    </submittedName>
</protein>
<dbReference type="SUPFAM" id="SSF54523">
    <property type="entry name" value="Pili subunits"/>
    <property type="match status" value="1"/>
</dbReference>
<dbReference type="RefSeq" id="WP_146515734.1">
    <property type="nucleotide sequence ID" value="NZ_SJPI01000002.1"/>
</dbReference>
<keyword evidence="2" id="KW-0812">Transmembrane</keyword>
<dbReference type="Proteomes" id="UP000316598">
    <property type="component" value="Unassembled WGS sequence"/>
</dbReference>
<accession>A0A5C5WI76</accession>